<dbReference type="InterPro" id="IPR010310">
    <property type="entry name" value="T7SS_ESAT-6-like"/>
</dbReference>
<sequence>MAQGKIVVETIELENAAKKIDSLADTYHENYTKLYDYVKMLGEMSWQGKDNEAFTNQINQFRNDFENMEHIVRDYADFLRKTSSGYKTTQNYIKDGAERNLATSI</sequence>
<keyword evidence="2" id="KW-1185">Reference proteome</keyword>
<dbReference type="Pfam" id="PF06013">
    <property type="entry name" value="WXG100"/>
    <property type="match status" value="1"/>
</dbReference>
<reference evidence="1 2" key="1">
    <citation type="submission" date="2010-02" db="EMBL/GenBank/DDBJ databases">
        <authorList>
            <person name="Weinstock G."/>
            <person name="Sodergren E."/>
            <person name="Clifton S."/>
            <person name="Fulton L."/>
            <person name="Fulton B."/>
            <person name="Courtney L."/>
            <person name="Fronick C."/>
            <person name="Harrison M."/>
            <person name="Strong C."/>
            <person name="Farmer C."/>
            <person name="Delahaunty K."/>
            <person name="Markovic C."/>
            <person name="Hall O."/>
            <person name="Minx P."/>
            <person name="Tomlinson C."/>
            <person name="Mitreva M."/>
            <person name="Nelson J."/>
            <person name="Hou S."/>
            <person name="Wollam A."/>
            <person name="Pepin K.H."/>
            <person name="Johnson M."/>
            <person name="Bhonagiri V."/>
            <person name="Zhang X."/>
            <person name="Suruliraj S."/>
            <person name="Warren W."/>
            <person name="Chinwalla A."/>
            <person name="Mardis E.R."/>
            <person name="Wilson R.K."/>
        </authorList>
    </citation>
    <scope>NUCLEOTIDE SEQUENCE [LARGE SCALE GENOMIC DNA]</scope>
    <source>
        <strain evidence="1 2">DSM 2876</strain>
    </source>
</reference>
<protein>
    <recommendedName>
        <fullName evidence="3">WXG100 family type VII secretion target</fullName>
    </recommendedName>
</protein>
<organism evidence="1 2">
    <name type="scientific">Eshraghiella crossota DSM 2876</name>
    <dbReference type="NCBI Taxonomy" id="511680"/>
    <lineage>
        <taxon>Bacteria</taxon>
        <taxon>Bacillati</taxon>
        <taxon>Bacillota</taxon>
        <taxon>Clostridia</taxon>
        <taxon>Lachnospirales</taxon>
        <taxon>Lachnospiraceae</taxon>
        <taxon>Eshraghiella</taxon>
    </lineage>
</organism>
<accession>D4S2Z4</accession>
<evidence type="ECO:0008006" key="3">
    <source>
        <dbReference type="Google" id="ProtNLM"/>
    </source>
</evidence>
<dbReference type="GeneID" id="98917136"/>
<dbReference type="Proteomes" id="UP000006238">
    <property type="component" value="Unassembled WGS sequence"/>
</dbReference>
<evidence type="ECO:0000313" key="1">
    <source>
        <dbReference type="EMBL" id="EFF67363.1"/>
    </source>
</evidence>
<dbReference type="HOGENOM" id="CLU_160587_0_0_9"/>
<dbReference type="Gene3D" id="1.10.287.1060">
    <property type="entry name" value="ESAT-6-like"/>
    <property type="match status" value="1"/>
</dbReference>
<dbReference type="EMBL" id="ABWN01000042">
    <property type="protein sequence ID" value="EFF67363.1"/>
    <property type="molecule type" value="Genomic_DNA"/>
</dbReference>
<dbReference type="AlphaFoldDB" id="D4S2Z4"/>
<dbReference type="RefSeq" id="WP_005604632.1">
    <property type="nucleotide sequence ID" value="NZ_GG663525.1"/>
</dbReference>
<proteinExistence type="predicted"/>
<evidence type="ECO:0000313" key="2">
    <source>
        <dbReference type="Proteomes" id="UP000006238"/>
    </source>
</evidence>
<comment type="caution">
    <text evidence="1">The sequence shown here is derived from an EMBL/GenBank/DDBJ whole genome shotgun (WGS) entry which is preliminary data.</text>
</comment>
<dbReference type="eggNOG" id="ENOG50339JZ">
    <property type="taxonomic scope" value="Bacteria"/>
</dbReference>
<name>D4S2Z4_9FIRM</name>
<dbReference type="InterPro" id="IPR036689">
    <property type="entry name" value="ESAT-6-like_sf"/>
</dbReference>
<dbReference type="SUPFAM" id="SSF140453">
    <property type="entry name" value="EsxAB dimer-like"/>
    <property type="match status" value="1"/>
</dbReference>
<gene>
    <name evidence="1" type="ORF">BUTYVIB_02446</name>
</gene>